<dbReference type="RefSeq" id="WP_084015506.1">
    <property type="nucleotide sequence ID" value="NZ_FWXS01000001.1"/>
</dbReference>
<name>A0A1W1YDQ0_9FLAO</name>
<proteinExistence type="predicted"/>
<organism evidence="1 2">
    <name type="scientific">Moheibacter sediminis</name>
    <dbReference type="NCBI Taxonomy" id="1434700"/>
    <lineage>
        <taxon>Bacteria</taxon>
        <taxon>Pseudomonadati</taxon>
        <taxon>Bacteroidota</taxon>
        <taxon>Flavobacteriia</taxon>
        <taxon>Flavobacteriales</taxon>
        <taxon>Weeksellaceae</taxon>
        <taxon>Moheibacter</taxon>
    </lineage>
</organism>
<dbReference type="Proteomes" id="UP000192393">
    <property type="component" value="Unassembled WGS sequence"/>
</dbReference>
<keyword evidence="2" id="KW-1185">Reference proteome</keyword>
<gene>
    <name evidence="1" type="ORF">SAMN06296427_101269</name>
</gene>
<evidence type="ECO:0000313" key="1">
    <source>
        <dbReference type="EMBL" id="SMC33931.1"/>
    </source>
</evidence>
<evidence type="ECO:0008006" key="3">
    <source>
        <dbReference type="Google" id="ProtNLM"/>
    </source>
</evidence>
<dbReference type="EMBL" id="FWXS01000001">
    <property type="protein sequence ID" value="SMC33931.1"/>
    <property type="molecule type" value="Genomic_DNA"/>
</dbReference>
<dbReference type="PROSITE" id="PS51257">
    <property type="entry name" value="PROKAR_LIPOPROTEIN"/>
    <property type="match status" value="1"/>
</dbReference>
<reference evidence="1 2" key="1">
    <citation type="submission" date="2017-04" db="EMBL/GenBank/DDBJ databases">
        <authorList>
            <person name="Afonso C.L."/>
            <person name="Miller P.J."/>
            <person name="Scott M.A."/>
            <person name="Spackman E."/>
            <person name="Goraichik I."/>
            <person name="Dimitrov K.M."/>
            <person name="Suarez D.L."/>
            <person name="Swayne D.E."/>
        </authorList>
    </citation>
    <scope>NUCLEOTIDE SEQUENCE [LARGE SCALE GENOMIC DNA]</scope>
    <source>
        <strain evidence="1 2">CGMCC 1.12708</strain>
    </source>
</reference>
<sequence length="177" mass="19717">MRKLLQSSIYLIISISLFTSCEAWEDESYHPGDTNNGEDVTIPGVWKLTELNLEEPFDFNQDGTANTSLMAETNCYQNELMSFLPNNTGISTSNSYAQITIDGENYTVECVEETEETNFTWSQTQNDITVVIDGQTVTAVLSGNKLTYTIPEGFMTGPNGEGGFEILQDITFVFTKQ</sequence>
<protein>
    <recommendedName>
        <fullName evidence="3">Lipocalin-like domain-containing protein</fullName>
    </recommendedName>
</protein>
<dbReference type="OrthoDB" id="1376397at2"/>
<evidence type="ECO:0000313" key="2">
    <source>
        <dbReference type="Proteomes" id="UP000192393"/>
    </source>
</evidence>
<dbReference type="STRING" id="1434700.SAMN06296427_101269"/>
<accession>A0A1W1YDQ0</accession>
<dbReference type="AlphaFoldDB" id="A0A1W1YDQ0"/>